<proteinExistence type="inferred from homology"/>
<evidence type="ECO:0000256" key="13">
    <source>
        <dbReference type="ARBA" id="ARBA00022741"/>
    </source>
</evidence>
<evidence type="ECO:0000256" key="12">
    <source>
        <dbReference type="ARBA" id="ARBA00022723"/>
    </source>
</evidence>
<comment type="subunit">
    <text evidence="27">Interacts with ZFYVE20. Does not interact with the GDP dissociation inhibitors ARHGDIA and ARHGDIB.</text>
</comment>
<dbReference type="InParanoid" id="A0A1X7UUH3"/>
<evidence type="ECO:0000256" key="2">
    <source>
        <dbReference type="ARBA" id="ARBA00004186"/>
    </source>
</evidence>
<dbReference type="NCBIfam" id="TIGR00231">
    <property type="entry name" value="small_GTP"/>
    <property type="match status" value="1"/>
</dbReference>
<evidence type="ECO:0000256" key="22">
    <source>
        <dbReference type="ARBA" id="ARBA00023289"/>
    </source>
</evidence>
<dbReference type="EnsemblMetazoa" id="Aqu2.1.31037_001">
    <property type="protein sequence ID" value="Aqu2.1.31037_001"/>
    <property type="gene ID" value="Aqu2.1.31037"/>
</dbReference>
<name>A0A1X7UUH3_AMPQE</name>
<evidence type="ECO:0000256" key="24">
    <source>
        <dbReference type="ARBA" id="ARBA00047660"/>
    </source>
</evidence>
<dbReference type="PROSITE" id="PS51419">
    <property type="entry name" value="RAB"/>
    <property type="match status" value="1"/>
</dbReference>
<evidence type="ECO:0000256" key="7">
    <source>
        <dbReference type="ARBA" id="ARBA00006270"/>
    </source>
</evidence>
<evidence type="ECO:0000256" key="18">
    <source>
        <dbReference type="ARBA" id="ARBA00023134"/>
    </source>
</evidence>
<evidence type="ECO:0000256" key="27">
    <source>
        <dbReference type="ARBA" id="ARBA00093500"/>
    </source>
</evidence>
<keyword evidence="22" id="KW-0636">Prenylation</keyword>
<keyword evidence="9" id="KW-0813">Transport</keyword>
<dbReference type="Pfam" id="PF00071">
    <property type="entry name" value="Ras"/>
    <property type="match status" value="1"/>
</dbReference>
<dbReference type="InterPro" id="IPR001806">
    <property type="entry name" value="Small_GTPase"/>
</dbReference>
<dbReference type="FunFam" id="3.40.50.300:FF:000799">
    <property type="entry name" value="ras-related protein Rab-24 isoform X1"/>
    <property type="match status" value="1"/>
</dbReference>
<keyword evidence="17" id="KW-0072">Autophagy</keyword>
<comment type="subcellular location">
    <subcellularLocation>
        <location evidence="2">Cytoplasm</location>
        <location evidence="2">Cytoskeleton</location>
        <location evidence="2">Spindle</location>
    </subcellularLocation>
    <subcellularLocation>
        <location evidence="3">Cytoplasm</location>
        <location evidence="3">Cytosol</location>
    </subcellularLocation>
    <subcellularLocation>
        <location evidence="4">Cytoplasm</location>
        <location evidence="4">Perinuclear region</location>
    </subcellularLocation>
    <subcellularLocation>
        <location evidence="6">Cytoplasmic vesicle</location>
        <location evidence="6">Autophagosome membrane</location>
    </subcellularLocation>
    <subcellularLocation>
        <location evidence="5">Membrane</location>
        <topology evidence="5">Lipid-anchor</topology>
    </subcellularLocation>
</comment>
<keyword evidence="19" id="KW-0472">Membrane</keyword>
<evidence type="ECO:0000256" key="15">
    <source>
        <dbReference type="ARBA" id="ARBA00022842"/>
    </source>
</evidence>
<protein>
    <recommendedName>
        <fullName evidence="25">Ras-related protein Rab-24</fullName>
        <ecNumber evidence="8">3.6.5.2</ecNumber>
    </recommendedName>
</protein>
<evidence type="ECO:0000256" key="14">
    <source>
        <dbReference type="ARBA" id="ARBA00022801"/>
    </source>
</evidence>
<keyword evidence="20" id="KW-0206">Cytoskeleton</keyword>
<evidence type="ECO:0000256" key="4">
    <source>
        <dbReference type="ARBA" id="ARBA00004556"/>
    </source>
</evidence>
<keyword evidence="11" id="KW-0597">Phosphoprotein</keyword>
<dbReference type="GO" id="GO:0006914">
    <property type="term" value="P:autophagy"/>
    <property type="evidence" value="ECO:0007669"/>
    <property type="project" value="UniProtKB-KW"/>
</dbReference>
<dbReference type="SMART" id="SM00175">
    <property type="entry name" value="RAB"/>
    <property type="match status" value="1"/>
</dbReference>
<keyword evidence="10" id="KW-0963">Cytoplasm</keyword>
<dbReference type="PRINTS" id="PR00449">
    <property type="entry name" value="RASTRNSFRMNG"/>
</dbReference>
<dbReference type="KEGG" id="aqu:100639990"/>
<evidence type="ECO:0000256" key="3">
    <source>
        <dbReference type="ARBA" id="ARBA00004514"/>
    </source>
</evidence>
<comment type="function">
    <text evidence="26">The small GTPases Rab are key regulators of intracellular membrane trafficking, from the formation of transport vesicles to their fusion with membranes. Rabs cycle between an inactive GDP-bound form and an active GTP-bound form that is able to recruit to membranes different sets of downstream effectors directly responsible for vesicle formation, movement, tethering and fusion. RAB24 is an atypical RAB protein that presents low GTPase activity and thereby exists predominantly in the GTP-bound active state. RAB24 is required for the clearance of late autophagic vacuoles under basal conditions. It is not needed for starvation-induced autophagy. Involved in the modulation of meiotic apparatus assembly and meiotic progression during oocyte maturation, possibly through regulation of kinetochore-microtubule interaction.</text>
</comment>
<evidence type="ECO:0000256" key="5">
    <source>
        <dbReference type="ARBA" id="ARBA00004635"/>
    </source>
</evidence>
<dbReference type="GO" id="GO:0000421">
    <property type="term" value="C:autophagosome membrane"/>
    <property type="evidence" value="ECO:0007669"/>
    <property type="project" value="UniProtKB-SubCell"/>
</dbReference>
<gene>
    <name evidence="28" type="primary">100639990</name>
</gene>
<evidence type="ECO:0000256" key="1">
    <source>
        <dbReference type="ARBA" id="ARBA00001946"/>
    </source>
</evidence>
<evidence type="ECO:0000256" key="6">
    <source>
        <dbReference type="ARBA" id="ARBA00004652"/>
    </source>
</evidence>
<keyword evidence="14" id="KW-0378">Hydrolase</keyword>
<evidence type="ECO:0000256" key="20">
    <source>
        <dbReference type="ARBA" id="ARBA00023212"/>
    </source>
</evidence>
<sequence length="206" mass="23104">MAGKVDLKVVLLGKEYGGKTSLVERYIHGKFNAQAPYQSTIGAAFGAKKVTVNGESVTLGIWDTAGSERYESMSRIYYRGAKSAIVCFDLTDPSSFERAKFWVNELKQTEEDCVIYLCGTKYDLVEDNKKARKVDASSAKEYADEISAKYVETSAKTGYNIDYLFMMIAEDFVNVTRNKVQANKDEDSSVALRLEQPPMNREKCKC</sequence>
<dbReference type="STRING" id="400682.A0A1X7UUH3"/>
<reference evidence="29" key="1">
    <citation type="journal article" date="2010" name="Nature">
        <title>The Amphimedon queenslandica genome and the evolution of animal complexity.</title>
        <authorList>
            <person name="Srivastava M."/>
            <person name="Simakov O."/>
            <person name="Chapman J."/>
            <person name="Fahey B."/>
            <person name="Gauthier M.E."/>
            <person name="Mitros T."/>
            <person name="Richards G.S."/>
            <person name="Conaco C."/>
            <person name="Dacre M."/>
            <person name="Hellsten U."/>
            <person name="Larroux C."/>
            <person name="Putnam N.H."/>
            <person name="Stanke M."/>
            <person name="Adamska M."/>
            <person name="Darling A."/>
            <person name="Degnan S.M."/>
            <person name="Oakley T.H."/>
            <person name="Plachetzki D.C."/>
            <person name="Zhai Y."/>
            <person name="Adamski M."/>
            <person name="Calcino A."/>
            <person name="Cummins S.F."/>
            <person name="Goodstein D.M."/>
            <person name="Harris C."/>
            <person name="Jackson D.J."/>
            <person name="Leys S.P."/>
            <person name="Shu S."/>
            <person name="Woodcroft B.J."/>
            <person name="Vervoort M."/>
            <person name="Kosik K.S."/>
            <person name="Manning G."/>
            <person name="Degnan B.M."/>
            <person name="Rokhsar D.S."/>
        </authorList>
    </citation>
    <scope>NUCLEOTIDE SEQUENCE [LARGE SCALE GENOMIC DNA]</scope>
</reference>
<accession>A0A1X7UUH3</accession>
<evidence type="ECO:0000256" key="8">
    <source>
        <dbReference type="ARBA" id="ARBA00011984"/>
    </source>
</evidence>
<keyword evidence="13" id="KW-0547">Nucleotide-binding</keyword>
<evidence type="ECO:0000256" key="25">
    <source>
        <dbReference type="ARBA" id="ARBA00067822"/>
    </source>
</evidence>
<dbReference type="PROSITE" id="PS51421">
    <property type="entry name" value="RAS"/>
    <property type="match status" value="1"/>
</dbReference>
<evidence type="ECO:0000256" key="9">
    <source>
        <dbReference type="ARBA" id="ARBA00022448"/>
    </source>
</evidence>
<evidence type="ECO:0000256" key="11">
    <source>
        <dbReference type="ARBA" id="ARBA00022553"/>
    </source>
</evidence>
<dbReference type="SMART" id="SM00174">
    <property type="entry name" value="RHO"/>
    <property type="match status" value="1"/>
</dbReference>
<evidence type="ECO:0000313" key="29">
    <source>
        <dbReference type="Proteomes" id="UP000007879"/>
    </source>
</evidence>
<evidence type="ECO:0000256" key="16">
    <source>
        <dbReference type="ARBA" id="ARBA00022927"/>
    </source>
</evidence>
<dbReference type="InterPro" id="IPR027417">
    <property type="entry name" value="P-loop_NTPase"/>
</dbReference>
<dbReference type="EnsemblMetazoa" id="XM_003386786.3">
    <property type="protein sequence ID" value="XP_003386834.1"/>
    <property type="gene ID" value="LOC100639990"/>
</dbReference>
<evidence type="ECO:0000256" key="26">
    <source>
        <dbReference type="ARBA" id="ARBA00093319"/>
    </source>
</evidence>
<dbReference type="GO" id="GO:0005525">
    <property type="term" value="F:GTP binding"/>
    <property type="evidence" value="ECO:0007669"/>
    <property type="project" value="UniProtKB-KW"/>
</dbReference>
<dbReference type="GO" id="GO:0005829">
    <property type="term" value="C:cytosol"/>
    <property type="evidence" value="ECO:0007669"/>
    <property type="project" value="UniProtKB-SubCell"/>
</dbReference>
<comment type="cofactor">
    <cofactor evidence="1">
        <name>Mg(2+)</name>
        <dbReference type="ChEBI" id="CHEBI:18420"/>
    </cofactor>
</comment>
<dbReference type="EC" id="3.6.5.2" evidence="8"/>
<dbReference type="GO" id="GO:0005819">
    <property type="term" value="C:spindle"/>
    <property type="evidence" value="ECO:0007669"/>
    <property type="project" value="UniProtKB-SubCell"/>
</dbReference>
<keyword evidence="18" id="KW-0342">GTP-binding</keyword>
<keyword evidence="12" id="KW-0479">Metal-binding</keyword>
<dbReference type="GO" id="GO:0015031">
    <property type="term" value="P:protein transport"/>
    <property type="evidence" value="ECO:0007669"/>
    <property type="project" value="UniProtKB-KW"/>
</dbReference>
<evidence type="ECO:0000256" key="17">
    <source>
        <dbReference type="ARBA" id="ARBA00023006"/>
    </source>
</evidence>
<dbReference type="GO" id="GO:0046872">
    <property type="term" value="F:metal ion binding"/>
    <property type="evidence" value="ECO:0007669"/>
    <property type="project" value="UniProtKB-KW"/>
</dbReference>
<keyword evidence="23" id="KW-0968">Cytoplasmic vesicle</keyword>
<evidence type="ECO:0000313" key="28">
    <source>
        <dbReference type="EnsemblMetazoa" id="Aqu2.1.31037_001"/>
    </source>
</evidence>
<dbReference type="GO" id="GO:0048471">
    <property type="term" value="C:perinuclear region of cytoplasm"/>
    <property type="evidence" value="ECO:0007669"/>
    <property type="project" value="UniProtKB-SubCell"/>
</dbReference>
<dbReference type="PANTHER" id="PTHR47978">
    <property type="match status" value="1"/>
</dbReference>
<keyword evidence="29" id="KW-1185">Reference proteome</keyword>
<reference evidence="28" key="2">
    <citation type="submission" date="2017-05" db="UniProtKB">
        <authorList>
            <consortium name="EnsemblMetazoa"/>
        </authorList>
    </citation>
    <scope>IDENTIFICATION</scope>
</reference>
<evidence type="ECO:0000256" key="21">
    <source>
        <dbReference type="ARBA" id="ARBA00023288"/>
    </source>
</evidence>
<dbReference type="GO" id="GO:0031410">
    <property type="term" value="C:cytoplasmic vesicle"/>
    <property type="evidence" value="ECO:0007669"/>
    <property type="project" value="UniProtKB-KW"/>
</dbReference>
<organism evidence="28">
    <name type="scientific">Amphimedon queenslandica</name>
    <name type="common">Sponge</name>
    <dbReference type="NCBI Taxonomy" id="400682"/>
    <lineage>
        <taxon>Eukaryota</taxon>
        <taxon>Metazoa</taxon>
        <taxon>Porifera</taxon>
        <taxon>Demospongiae</taxon>
        <taxon>Heteroscleromorpha</taxon>
        <taxon>Haplosclerida</taxon>
        <taxon>Niphatidae</taxon>
        <taxon>Amphimedon</taxon>
    </lineage>
</organism>
<keyword evidence="16" id="KW-0653">Protein transport</keyword>
<dbReference type="SMART" id="SM00176">
    <property type="entry name" value="RAN"/>
    <property type="match status" value="1"/>
</dbReference>
<dbReference type="InterPro" id="IPR005225">
    <property type="entry name" value="Small_GTP-bd"/>
</dbReference>
<dbReference type="AlphaFoldDB" id="A0A1X7UUH3"/>
<comment type="catalytic activity">
    <reaction evidence="24">
        <text>GTP + H2O = GDP + phosphate + H(+)</text>
        <dbReference type="Rhea" id="RHEA:19669"/>
        <dbReference type="ChEBI" id="CHEBI:15377"/>
        <dbReference type="ChEBI" id="CHEBI:15378"/>
        <dbReference type="ChEBI" id="CHEBI:37565"/>
        <dbReference type="ChEBI" id="CHEBI:43474"/>
        <dbReference type="ChEBI" id="CHEBI:58189"/>
        <dbReference type="EC" id="3.6.5.2"/>
    </reaction>
    <physiologicalReaction direction="left-to-right" evidence="24">
        <dbReference type="Rhea" id="RHEA:19670"/>
    </physiologicalReaction>
</comment>
<dbReference type="SMART" id="SM00173">
    <property type="entry name" value="RAS"/>
    <property type="match status" value="1"/>
</dbReference>
<comment type="similarity">
    <text evidence="7">Belongs to the small GTPase superfamily. Rab family.</text>
</comment>
<keyword evidence="15" id="KW-0460">Magnesium</keyword>
<evidence type="ECO:0000256" key="10">
    <source>
        <dbReference type="ARBA" id="ARBA00022490"/>
    </source>
</evidence>
<evidence type="ECO:0000256" key="23">
    <source>
        <dbReference type="ARBA" id="ARBA00023329"/>
    </source>
</evidence>
<dbReference type="GO" id="GO:0003925">
    <property type="term" value="F:G protein activity"/>
    <property type="evidence" value="ECO:0007669"/>
    <property type="project" value="UniProtKB-EC"/>
</dbReference>
<dbReference type="OrthoDB" id="25896at2759"/>
<dbReference type="Gene3D" id="3.40.50.300">
    <property type="entry name" value="P-loop containing nucleotide triphosphate hydrolases"/>
    <property type="match status" value="1"/>
</dbReference>
<keyword evidence="21" id="KW-0449">Lipoprotein</keyword>
<evidence type="ECO:0000256" key="19">
    <source>
        <dbReference type="ARBA" id="ARBA00023136"/>
    </source>
</evidence>
<dbReference type="SUPFAM" id="SSF52540">
    <property type="entry name" value="P-loop containing nucleoside triphosphate hydrolases"/>
    <property type="match status" value="1"/>
</dbReference>
<dbReference type="Proteomes" id="UP000007879">
    <property type="component" value="Unassembled WGS sequence"/>
</dbReference>